<sequence>IEHVDHEDALHRMSMDVAQYSHLEIAEGYSGEHARLLPFDFVHQILEEREAIGEVVRPEEMIEQEELEEDIGRVEDLDPDIQHGHVASAVPAATRAHLERGEARPRVRRPLDLCQLQG</sequence>
<comment type="caution">
    <text evidence="1">The sequence shown here is derived from an EMBL/GenBank/DDBJ whole genome shotgun (WGS) entry which is preliminary data.</text>
</comment>
<keyword evidence="2" id="KW-1185">Reference proteome</keyword>
<name>A0AAV5UIK3_9BILA</name>
<reference evidence="1" key="1">
    <citation type="submission" date="2023-10" db="EMBL/GenBank/DDBJ databases">
        <title>Genome assembly of Pristionchus species.</title>
        <authorList>
            <person name="Yoshida K."/>
            <person name="Sommer R.J."/>
        </authorList>
    </citation>
    <scope>NUCLEOTIDE SEQUENCE</scope>
    <source>
        <strain evidence="1">RS0144</strain>
    </source>
</reference>
<feature type="non-terminal residue" evidence="1">
    <location>
        <position position="1"/>
    </location>
</feature>
<dbReference type="Proteomes" id="UP001432027">
    <property type="component" value="Unassembled WGS sequence"/>
</dbReference>
<accession>A0AAV5UIK3</accession>
<proteinExistence type="predicted"/>
<evidence type="ECO:0000313" key="1">
    <source>
        <dbReference type="EMBL" id="GMT06148.1"/>
    </source>
</evidence>
<protein>
    <submittedName>
        <fullName evidence="1">Uncharacterized protein</fullName>
    </submittedName>
</protein>
<dbReference type="EMBL" id="BTSX01000006">
    <property type="protein sequence ID" value="GMT06148.1"/>
    <property type="molecule type" value="Genomic_DNA"/>
</dbReference>
<gene>
    <name evidence="1" type="ORF">PENTCL1PPCAC_28322</name>
</gene>
<organism evidence="1 2">
    <name type="scientific">Pristionchus entomophagus</name>
    <dbReference type="NCBI Taxonomy" id="358040"/>
    <lineage>
        <taxon>Eukaryota</taxon>
        <taxon>Metazoa</taxon>
        <taxon>Ecdysozoa</taxon>
        <taxon>Nematoda</taxon>
        <taxon>Chromadorea</taxon>
        <taxon>Rhabditida</taxon>
        <taxon>Rhabditina</taxon>
        <taxon>Diplogasteromorpha</taxon>
        <taxon>Diplogasteroidea</taxon>
        <taxon>Neodiplogasteridae</taxon>
        <taxon>Pristionchus</taxon>
    </lineage>
</organism>
<evidence type="ECO:0000313" key="2">
    <source>
        <dbReference type="Proteomes" id="UP001432027"/>
    </source>
</evidence>
<dbReference type="AlphaFoldDB" id="A0AAV5UIK3"/>